<evidence type="ECO:0000256" key="2">
    <source>
        <dbReference type="ARBA" id="ARBA00022723"/>
    </source>
</evidence>
<evidence type="ECO:0000256" key="5">
    <source>
        <dbReference type="PIRSR" id="PIRSR000343-2"/>
    </source>
</evidence>
<feature type="binding site" description="axial binding residue" evidence="5">
    <location>
        <position position="59"/>
    </location>
    <ligand>
        <name>heme b</name>
        <dbReference type="ChEBI" id="CHEBI:60344"/>
    </ligand>
    <ligandPart>
        <name>Fe</name>
        <dbReference type="ChEBI" id="CHEBI:18248"/>
    </ligandPart>
</feature>
<dbReference type="InterPro" id="IPR016053">
    <property type="entry name" value="Haem_Oase-like"/>
</dbReference>
<dbReference type="GO" id="GO:0020037">
    <property type="term" value="F:heme binding"/>
    <property type="evidence" value="ECO:0007669"/>
    <property type="project" value="TreeGrafter"/>
</dbReference>
<evidence type="ECO:0000313" key="7">
    <source>
        <dbReference type="EMBL" id="GFH49743.1"/>
    </source>
</evidence>
<dbReference type="PANTHER" id="PTHR10720:SF0">
    <property type="entry name" value="HEME OXYGENASE"/>
    <property type="match status" value="1"/>
</dbReference>
<keyword evidence="2 5" id="KW-0479">Metal-binding</keyword>
<comment type="caution">
    <text evidence="7">The sequence shown here is derived from an EMBL/GenBank/DDBJ whole genome shotgun (WGS) entry which is preliminary data.</text>
</comment>
<dbReference type="PIRSF" id="PIRSF000343">
    <property type="entry name" value="Haem_Oase"/>
    <property type="match status" value="1"/>
</dbReference>
<gene>
    <name evidence="7" type="ORF">CTEN210_06219</name>
</gene>
<protein>
    <submittedName>
        <fullName evidence="7">Heme oxygenase 1</fullName>
    </submittedName>
</protein>
<dbReference type="Pfam" id="PF01126">
    <property type="entry name" value="Heme_oxygenase"/>
    <property type="match status" value="1"/>
</dbReference>
<accession>A0AAD3H4I1</accession>
<dbReference type="GO" id="GO:0004392">
    <property type="term" value="F:heme oxygenase (decyclizing) activity"/>
    <property type="evidence" value="ECO:0007669"/>
    <property type="project" value="InterPro"/>
</dbReference>
<dbReference type="PANTHER" id="PTHR10720">
    <property type="entry name" value="HEME OXYGENASE"/>
    <property type="match status" value="1"/>
</dbReference>
<evidence type="ECO:0000256" key="6">
    <source>
        <dbReference type="SAM" id="SignalP"/>
    </source>
</evidence>
<dbReference type="GO" id="GO:0046872">
    <property type="term" value="F:metal ion binding"/>
    <property type="evidence" value="ECO:0007669"/>
    <property type="project" value="UniProtKB-KW"/>
</dbReference>
<name>A0AAD3H4I1_9STRA</name>
<keyword evidence="6" id="KW-0732">Signal</keyword>
<feature type="binding site" evidence="4">
    <location>
        <position position="166"/>
    </location>
    <ligand>
        <name>heme b</name>
        <dbReference type="ChEBI" id="CHEBI:60344"/>
    </ligand>
</feature>
<organism evidence="7 8">
    <name type="scientific">Chaetoceros tenuissimus</name>
    <dbReference type="NCBI Taxonomy" id="426638"/>
    <lineage>
        <taxon>Eukaryota</taxon>
        <taxon>Sar</taxon>
        <taxon>Stramenopiles</taxon>
        <taxon>Ochrophyta</taxon>
        <taxon>Bacillariophyta</taxon>
        <taxon>Coscinodiscophyceae</taxon>
        <taxon>Chaetocerotophycidae</taxon>
        <taxon>Chaetocerotales</taxon>
        <taxon>Chaetocerotaceae</taxon>
        <taxon>Chaetoceros</taxon>
    </lineage>
</organism>
<dbReference type="AlphaFoldDB" id="A0AAD3H4I1"/>
<keyword evidence="3 5" id="KW-0408">Iron</keyword>
<dbReference type="Gene3D" id="1.20.910.10">
    <property type="entry name" value="Heme oxygenase-like"/>
    <property type="match status" value="1"/>
</dbReference>
<proteinExistence type="predicted"/>
<evidence type="ECO:0000256" key="1">
    <source>
        <dbReference type="ARBA" id="ARBA00022617"/>
    </source>
</evidence>
<keyword evidence="8" id="KW-1185">Reference proteome</keyword>
<reference evidence="7 8" key="1">
    <citation type="journal article" date="2021" name="Sci. Rep.">
        <title>The genome of the diatom Chaetoceros tenuissimus carries an ancient integrated fragment of an extant virus.</title>
        <authorList>
            <person name="Hongo Y."/>
            <person name="Kimura K."/>
            <person name="Takaki Y."/>
            <person name="Yoshida Y."/>
            <person name="Baba S."/>
            <person name="Kobayashi G."/>
            <person name="Nagasaki K."/>
            <person name="Hano T."/>
            <person name="Tomaru Y."/>
        </authorList>
    </citation>
    <scope>NUCLEOTIDE SEQUENCE [LARGE SCALE GENOMIC DNA]</scope>
    <source>
        <strain evidence="7 8">NIES-3715</strain>
    </source>
</reference>
<dbReference type="InterPro" id="IPR016084">
    <property type="entry name" value="Haem_Oase-like_multi-hlx"/>
</dbReference>
<dbReference type="InterPro" id="IPR002051">
    <property type="entry name" value="Haem_Oase"/>
</dbReference>
<dbReference type="EMBL" id="BLLK01000038">
    <property type="protein sequence ID" value="GFH49743.1"/>
    <property type="molecule type" value="Genomic_DNA"/>
</dbReference>
<evidence type="ECO:0000256" key="3">
    <source>
        <dbReference type="ARBA" id="ARBA00023004"/>
    </source>
</evidence>
<dbReference type="CDD" id="cd19165">
    <property type="entry name" value="HemeO"/>
    <property type="match status" value="1"/>
</dbReference>
<dbReference type="Proteomes" id="UP001054902">
    <property type="component" value="Unassembled WGS sequence"/>
</dbReference>
<sequence>MKISSILTIASVANGAFAFMGPVAPRPSMHLQSTEAAIEENPRKIGLALQLDDGTRKSHSVAESTAFVSGFFKGLSTKDSYSNLMTSLYFVYDAMEDEFDKTSESTVKAMDYPELRRLKAAELDMDYFYGGDWKNKIQPSPATKKYVARIREVAQSDPKLLIAHQYSRYLGDLFGGQMMSGMATKSLNLDEGKGIAFYQFDDINSTGDFISAWYRRLNELDLTEKEKQDIVDEGNLVFALNIEIFEELEGSPFSAVLKYAWKSFKEKLGM</sequence>
<evidence type="ECO:0000256" key="4">
    <source>
        <dbReference type="PIRSR" id="PIRSR000343-1"/>
    </source>
</evidence>
<dbReference type="PRINTS" id="PR00088">
    <property type="entry name" value="HAEMOXYGNASE"/>
</dbReference>
<feature type="signal peptide" evidence="6">
    <location>
        <begin position="1"/>
        <end position="18"/>
    </location>
</feature>
<dbReference type="GO" id="GO:0006979">
    <property type="term" value="P:response to oxidative stress"/>
    <property type="evidence" value="ECO:0007669"/>
    <property type="project" value="TreeGrafter"/>
</dbReference>
<keyword evidence="1 4" id="KW-0349">Heme</keyword>
<dbReference type="GO" id="GO:0006788">
    <property type="term" value="P:heme oxidation"/>
    <property type="evidence" value="ECO:0007669"/>
    <property type="project" value="InterPro"/>
</dbReference>
<feature type="chain" id="PRO_5042025683" evidence="6">
    <location>
        <begin position="19"/>
        <end position="270"/>
    </location>
</feature>
<evidence type="ECO:0000313" key="8">
    <source>
        <dbReference type="Proteomes" id="UP001054902"/>
    </source>
</evidence>
<dbReference type="GO" id="GO:0042167">
    <property type="term" value="P:heme catabolic process"/>
    <property type="evidence" value="ECO:0007669"/>
    <property type="project" value="TreeGrafter"/>
</dbReference>
<dbReference type="SUPFAM" id="SSF48613">
    <property type="entry name" value="Heme oxygenase-like"/>
    <property type="match status" value="1"/>
</dbReference>